<dbReference type="CDD" id="cd00060">
    <property type="entry name" value="FHA"/>
    <property type="match status" value="1"/>
</dbReference>
<dbReference type="SMART" id="SM00240">
    <property type="entry name" value="FHA"/>
    <property type="match status" value="1"/>
</dbReference>
<dbReference type="PANTHER" id="PTHR30486:SF15">
    <property type="entry name" value="TYPE II_IV SECRETION SYSTEM ATPASE"/>
    <property type="match status" value="1"/>
</dbReference>
<dbReference type="Proteomes" id="UP000179243">
    <property type="component" value="Unassembled WGS sequence"/>
</dbReference>
<evidence type="ECO:0000256" key="1">
    <source>
        <dbReference type="ARBA" id="ARBA00006611"/>
    </source>
</evidence>
<dbReference type="InterPro" id="IPR027417">
    <property type="entry name" value="P-loop_NTPase"/>
</dbReference>
<evidence type="ECO:0000313" key="3">
    <source>
        <dbReference type="EMBL" id="OGK01158.1"/>
    </source>
</evidence>
<dbReference type="Gene3D" id="3.40.50.300">
    <property type="entry name" value="P-loop containing nucleotide triphosphate hydrolases"/>
    <property type="match status" value="1"/>
</dbReference>
<reference evidence="3 4" key="1">
    <citation type="journal article" date="2016" name="Nat. Commun.">
        <title>Thousands of microbial genomes shed light on interconnected biogeochemical processes in an aquifer system.</title>
        <authorList>
            <person name="Anantharaman K."/>
            <person name="Brown C.T."/>
            <person name="Hug L.A."/>
            <person name="Sharon I."/>
            <person name="Castelle C.J."/>
            <person name="Probst A.J."/>
            <person name="Thomas B.C."/>
            <person name="Singh A."/>
            <person name="Wilkins M.J."/>
            <person name="Karaoz U."/>
            <person name="Brodie E.L."/>
            <person name="Williams K.H."/>
            <person name="Hubbard S.S."/>
            <person name="Banfield J.F."/>
        </authorList>
    </citation>
    <scope>NUCLEOTIDE SEQUENCE [LARGE SCALE GENOMIC DNA]</scope>
</reference>
<comment type="similarity">
    <text evidence="1">Belongs to the GSP E family.</text>
</comment>
<gene>
    <name evidence="3" type="ORF">A2519_01385</name>
</gene>
<protein>
    <recommendedName>
        <fullName evidence="2">FHA domain-containing protein</fullName>
    </recommendedName>
</protein>
<dbReference type="AlphaFoldDB" id="A0A1F7F3I0"/>
<dbReference type="Gene3D" id="3.30.450.380">
    <property type="match status" value="1"/>
</dbReference>
<sequence length="500" mass="54399">MGSAAQDGNSGPASGRIFSFSLKPGLYRIGRHPDNSVCIDDTTVSQIHAEAVVTPETITVTDLGSTNGTFLNNTRLQSFVVRGSDTFRLGEALVMLSIDEAGQDIPELNSETRQSIHTELIVRMNQSRLKLTSLSETELAEHTRKHVLDILTERFGKQGSRHCEAIISDVLGLGPIEPFLADPSVTEIMVNGPSKIYVERGGRLTITGKCFLNEQQVRDVIERIVMPLGRRIDESSPVVDARLKDGSRVNAVIPPLSLTGPVLTIRKFSKHTLRPEDLVSYGSATEAMLDYLKQAVVSRKNIIISGGTGSGKTTLLNILSSFIPADERIITVEDAAELKLSQEHVVSLEARPPNIEGTGAVTIRDLVRNTLRMRPDRIIVGECRGGEALDMLQAMNTGHDGSLTTGHANTPADMIRRLETMVLMSGVDLPVRVIREQIASAVDIFIQQSRLPGGGRKIVSICEVRGITGDAINLREIFYYNQETGSFCAETEGDSGIPAH</sequence>
<dbReference type="SUPFAM" id="SSF49879">
    <property type="entry name" value="SMAD/FHA domain"/>
    <property type="match status" value="1"/>
</dbReference>
<feature type="domain" description="FHA" evidence="2">
    <location>
        <begin position="27"/>
        <end position="76"/>
    </location>
</feature>
<dbReference type="InterPro" id="IPR000253">
    <property type="entry name" value="FHA_dom"/>
</dbReference>
<evidence type="ECO:0000313" key="4">
    <source>
        <dbReference type="Proteomes" id="UP000179243"/>
    </source>
</evidence>
<organism evidence="3 4">
    <name type="scientific">Candidatus Raymondbacteria bacterium RIFOXYD12_FULL_49_13</name>
    <dbReference type="NCBI Taxonomy" id="1817890"/>
    <lineage>
        <taxon>Bacteria</taxon>
        <taxon>Raymondiibacteriota</taxon>
    </lineage>
</organism>
<comment type="caution">
    <text evidence="3">The sequence shown here is derived from an EMBL/GenBank/DDBJ whole genome shotgun (WGS) entry which is preliminary data.</text>
</comment>
<dbReference type="SUPFAM" id="SSF52540">
    <property type="entry name" value="P-loop containing nucleoside triphosphate hydrolases"/>
    <property type="match status" value="1"/>
</dbReference>
<dbReference type="InterPro" id="IPR050921">
    <property type="entry name" value="T4SS_GSP_E_ATPase"/>
</dbReference>
<dbReference type="EMBL" id="MFYX01000131">
    <property type="protein sequence ID" value="OGK01158.1"/>
    <property type="molecule type" value="Genomic_DNA"/>
</dbReference>
<dbReference type="Pfam" id="PF00498">
    <property type="entry name" value="FHA"/>
    <property type="match status" value="1"/>
</dbReference>
<dbReference type="Gene3D" id="2.60.200.20">
    <property type="match status" value="1"/>
</dbReference>
<accession>A0A1F7F3I0</accession>
<dbReference type="InterPro" id="IPR008984">
    <property type="entry name" value="SMAD_FHA_dom_sf"/>
</dbReference>
<proteinExistence type="inferred from homology"/>
<name>A0A1F7F3I0_UNCRA</name>
<dbReference type="Pfam" id="PF00437">
    <property type="entry name" value="T2SSE"/>
    <property type="match status" value="1"/>
</dbReference>
<dbReference type="InterPro" id="IPR001482">
    <property type="entry name" value="T2SS/T4SS_dom"/>
</dbReference>
<dbReference type="CDD" id="cd01130">
    <property type="entry name" value="VirB11-like_ATPase"/>
    <property type="match status" value="1"/>
</dbReference>
<evidence type="ECO:0000259" key="2">
    <source>
        <dbReference type="PROSITE" id="PS50006"/>
    </source>
</evidence>
<dbReference type="GO" id="GO:0016887">
    <property type="term" value="F:ATP hydrolysis activity"/>
    <property type="evidence" value="ECO:0007669"/>
    <property type="project" value="InterPro"/>
</dbReference>
<dbReference type="PROSITE" id="PS50006">
    <property type="entry name" value="FHA_DOMAIN"/>
    <property type="match status" value="1"/>
</dbReference>
<dbReference type="PANTHER" id="PTHR30486">
    <property type="entry name" value="TWITCHING MOTILITY PROTEIN PILT"/>
    <property type="match status" value="1"/>
</dbReference>